<dbReference type="EMBL" id="FODY01000019">
    <property type="protein sequence ID" value="SEP34044.1"/>
    <property type="molecule type" value="Genomic_DNA"/>
</dbReference>
<evidence type="ECO:0000256" key="3">
    <source>
        <dbReference type="ARBA" id="ARBA00022598"/>
    </source>
</evidence>
<dbReference type="Gene3D" id="3.30.1490.70">
    <property type="match status" value="1"/>
</dbReference>
<sequence length="331" mass="37443">MNHFEPMLAMLSSLPDESSAYAFEVKWDGIRILACFDGKDLVLFTRNKHNVTDQYPEITPLRQLLLDKKITDITLDGEIIALNANGRPSFSLLQKRFRKNMRPLSANLKQVPIVYILFDILQLNGRPLVDLTYVKRRDILDGLQLQTSYCQIPCYQTGDGKTILEATQKLGLEGIVAKRLDSQYHAGKRTGDWLKIKNIHRQEFVVGGWLPGKGTRQGLIGSILVGYYAAAEKETVNHGPCQKLVYAGRVGTGFTTQMLRQLSATLVPLHSQENPFCNLPYTKHSSFVTPTIVIECEFTEWTPSRTLRHPVFKGFRFDKTAKDVVLEKTGE</sequence>
<dbReference type="Gene3D" id="2.40.50.140">
    <property type="entry name" value="Nucleic acid-binding proteins"/>
    <property type="match status" value="1"/>
</dbReference>
<keyword evidence="7" id="KW-1185">Reference proteome</keyword>
<dbReference type="InterPro" id="IPR012340">
    <property type="entry name" value="NA-bd_OB-fold"/>
</dbReference>
<dbReference type="NCBIfam" id="TIGR02779">
    <property type="entry name" value="NHEJ_ligase_lig"/>
    <property type="match status" value="1"/>
</dbReference>
<name>A0A1H8X2B3_9FIRM</name>
<evidence type="ECO:0000259" key="5">
    <source>
        <dbReference type="PROSITE" id="PS50160"/>
    </source>
</evidence>
<dbReference type="GO" id="GO:0005524">
    <property type="term" value="F:ATP binding"/>
    <property type="evidence" value="ECO:0007669"/>
    <property type="project" value="InterPro"/>
</dbReference>
<dbReference type="InterPro" id="IPR012309">
    <property type="entry name" value="DNA_ligase_ATP-dep_C"/>
</dbReference>
<dbReference type="InterPro" id="IPR016059">
    <property type="entry name" value="DNA_ligase_ATP-dep_CS"/>
</dbReference>
<dbReference type="PANTHER" id="PTHR45674">
    <property type="entry name" value="DNA LIGASE 1/3 FAMILY MEMBER"/>
    <property type="match status" value="1"/>
</dbReference>
<evidence type="ECO:0000313" key="6">
    <source>
        <dbReference type="EMBL" id="SEP34044.1"/>
    </source>
</evidence>
<comment type="catalytic activity">
    <reaction evidence="4">
        <text>ATP + (deoxyribonucleotide)n-3'-hydroxyl + 5'-phospho-(deoxyribonucleotide)m = (deoxyribonucleotide)n+m + AMP + diphosphate.</text>
        <dbReference type="EC" id="6.5.1.1"/>
    </reaction>
</comment>
<protein>
    <recommendedName>
        <fullName evidence="2">DNA ligase (ATP)</fullName>
        <ecNumber evidence="2">6.5.1.1</ecNumber>
    </recommendedName>
</protein>
<dbReference type="PROSITE" id="PS50160">
    <property type="entry name" value="DNA_LIGASE_A3"/>
    <property type="match status" value="1"/>
</dbReference>
<dbReference type="GO" id="GO:0006310">
    <property type="term" value="P:DNA recombination"/>
    <property type="evidence" value="ECO:0007669"/>
    <property type="project" value="InterPro"/>
</dbReference>
<evidence type="ECO:0000256" key="1">
    <source>
        <dbReference type="ARBA" id="ARBA00007572"/>
    </source>
</evidence>
<evidence type="ECO:0000256" key="2">
    <source>
        <dbReference type="ARBA" id="ARBA00012727"/>
    </source>
</evidence>
<keyword evidence="3" id="KW-0436">Ligase</keyword>
<dbReference type="InterPro" id="IPR050191">
    <property type="entry name" value="ATP-dep_DNA_ligase"/>
</dbReference>
<dbReference type="InterPro" id="IPR014146">
    <property type="entry name" value="LigD_ligase_dom"/>
</dbReference>
<evidence type="ECO:0000256" key="4">
    <source>
        <dbReference type="ARBA" id="ARBA00034003"/>
    </source>
</evidence>
<dbReference type="PROSITE" id="PS00697">
    <property type="entry name" value="DNA_LIGASE_A1"/>
    <property type="match status" value="1"/>
</dbReference>
<proteinExistence type="inferred from homology"/>
<feature type="domain" description="ATP-dependent DNA ligase family profile" evidence="5">
    <location>
        <begin position="106"/>
        <end position="229"/>
    </location>
</feature>
<dbReference type="Pfam" id="PF01068">
    <property type="entry name" value="DNA_ligase_A_M"/>
    <property type="match status" value="1"/>
</dbReference>
<dbReference type="SUPFAM" id="SSF50249">
    <property type="entry name" value="Nucleic acid-binding proteins"/>
    <property type="match status" value="1"/>
</dbReference>
<organism evidence="6 7">
    <name type="scientific">Propionispora vibrioides</name>
    <dbReference type="NCBI Taxonomy" id="112903"/>
    <lineage>
        <taxon>Bacteria</taxon>
        <taxon>Bacillati</taxon>
        <taxon>Bacillota</taxon>
        <taxon>Negativicutes</taxon>
        <taxon>Selenomonadales</taxon>
        <taxon>Sporomusaceae</taxon>
        <taxon>Propionispora</taxon>
    </lineage>
</organism>
<gene>
    <name evidence="6" type="ORF">SAMN04490178_11997</name>
</gene>
<dbReference type="STRING" id="112903.SAMN04490178_11997"/>
<dbReference type="Pfam" id="PF04679">
    <property type="entry name" value="DNA_ligase_A_C"/>
    <property type="match status" value="1"/>
</dbReference>
<dbReference type="GO" id="GO:0006281">
    <property type="term" value="P:DNA repair"/>
    <property type="evidence" value="ECO:0007669"/>
    <property type="project" value="InterPro"/>
</dbReference>
<dbReference type="PANTHER" id="PTHR45674:SF4">
    <property type="entry name" value="DNA LIGASE 1"/>
    <property type="match status" value="1"/>
</dbReference>
<dbReference type="SUPFAM" id="SSF56091">
    <property type="entry name" value="DNA ligase/mRNA capping enzyme, catalytic domain"/>
    <property type="match status" value="1"/>
</dbReference>
<dbReference type="Gene3D" id="3.30.470.30">
    <property type="entry name" value="DNA ligase/mRNA capping enzyme"/>
    <property type="match status" value="1"/>
</dbReference>
<evidence type="ECO:0000313" key="7">
    <source>
        <dbReference type="Proteomes" id="UP000198847"/>
    </source>
</evidence>
<dbReference type="Proteomes" id="UP000198847">
    <property type="component" value="Unassembled WGS sequence"/>
</dbReference>
<dbReference type="AlphaFoldDB" id="A0A1H8X2B3"/>
<dbReference type="EC" id="6.5.1.1" evidence="2"/>
<dbReference type="CDD" id="cd07971">
    <property type="entry name" value="OBF_DNA_ligase_LigD"/>
    <property type="match status" value="1"/>
</dbReference>
<dbReference type="CDD" id="cd07906">
    <property type="entry name" value="Adenylation_DNA_ligase_LigD_LigC"/>
    <property type="match status" value="1"/>
</dbReference>
<comment type="similarity">
    <text evidence="1">Belongs to the ATP-dependent DNA ligase family.</text>
</comment>
<dbReference type="RefSeq" id="WP_091749092.1">
    <property type="nucleotide sequence ID" value="NZ_FODY01000019.1"/>
</dbReference>
<dbReference type="OrthoDB" id="9802472at2"/>
<dbReference type="InterPro" id="IPR012310">
    <property type="entry name" value="DNA_ligase_ATP-dep_cent"/>
</dbReference>
<reference evidence="6 7" key="1">
    <citation type="submission" date="2016-10" db="EMBL/GenBank/DDBJ databases">
        <authorList>
            <person name="de Groot N.N."/>
        </authorList>
    </citation>
    <scope>NUCLEOTIDE SEQUENCE [LARGE SCALE GENOMIC DNA]</scope>
    <source>
        <strain evidence="6 7">DSM 13305</strain>
    </source>
</reference>
<accession>A0A1H8X2B3</accession>
<dbReference type="GO" id="GO:0003910">
    <property type="term" value="F:DNA ligase (ATP) activity"/>
    <property type="evidence" value="ECO:0007669"/>
    <property type="project" value="UniProtKB-EC"/>
</dbReference>